<keyword evidence="1" id="KW-1133">Transmembrane helix</keyword>
<keyword evidence="3" id="KW-1185">Reference proteome</keyword>
<feature type="transmembrane region" description="Helical" evidence="1">
    <location>
        <begin position="6"/>
        <end position="22"/>
    </location>
</feature>
<keyword evidence="1" id="KW-0472">Membrane</keyword>
<sequence>MLSSSWLSLVPLLLVGFSAGFQKPLLRIKGGFRLKFSLLGLILTVLLATAFILVSIPPIYLSWISLFAYIFLLSLRDLKLTAAFIVAITLFIPALFYLGGYITVSSYNIIRVADPEELKGVFRSRESVVLVGHAMAEVLAKTRLTPNEKIVDWEEIAINGTPYWIFAVTPANTIAQNYVSKLILVHVQTGEVLVKEVHMTVGSGLWWTNNVRWRTYLLTAQPIGNVYPFVLGEEPYFAACSNKPINLGLSIIPGDVYVYRSDGSLRVVQQFSEDRSLPEDYDWDYLDGYIKDWLYFLAETNPVSFTIIPRGFLWIPASQHSQDLLNMTLLIPGKEGGTLRVYFGISPANPNSIVSILIANNTGVYYYDVKRIGIYSPHYVQSLVQSKLPAISGGRLYAKYAQLVYIDGYLWIVPIYALTSVTTLWGVAVVNATSPQQMQIYQYSPSYGAYTDFLRAVFSIKLSSQGNMTCRIVEGIISQRMEFVYRGDTYLALTVGNSTYYATPDIGLRDFLKLLAVRTGDYIKLCVSDDRIVHVMEG</sequence>
<feature type="transmembrane region" description="Helical" evidence="1">
    <location>
        <begin position="34"/>
        <end position="53"/>
    </location>
</feature>
<evidence type="ECO:0000313" key="3">
    <source>
        <dbReference type="Proteomes" id="UP000277582"/>
    </source>
</evidence>
<evidence type="ECO:0000256" key="1">
    <source>
        <dbReference type="SAM" id="Phobius"/>
    </source>
</evidence>
<reference evidence="2 3" key="1">
    <citation type="submission" date="2018-10" db="EMBL/GenBank/DDBJ databases">
        <title>Co-occurring genomic capacity for anaerobic methane metabolism and dissimilatory sulfite reduction discovered in the Korarchaeota.</title>
        <authorList>
            <person name="Mckay L.J."/>
            <person name="Dlakic M."/>
            <person name="Fields M.W."/>
            <person name="Delmont T.O."/>
            <person name="Eren A.M."/>
            <person name="Jay Z.J."/>
            <person name="Klingelsmith K.B."/>
            <person name="Rusch D.B."/>
            <person name="Inskeep W.P."/>
        </authorList>
    </citation>
    <scope>NUCLEOTIDE SEQUENCE [LARGE SCALE GENOMIC DNA]</scope>
    <source>
        <strain evidence="2 3">MDKW</strain>
    </source>
</reference>
<dbReference type="Proteomes" id="UP000277582">
    <property type="component" value="Unassembled WGS sequence"/>
</dbReference>
<organism evidence="2 3">
    <name type="scientific">Candidatus Methanodesulfokora washburnensis</name>
    <dbReference type="NCBI Taxonomy" id="2478471"/>
    <lineage>
        <taxon>Archaea</taxon>
        <taxon>Thermoproteota</taxon>
        <taxon>Candidatus Korarchaeia</taxon>
        <taxon>Candidatus Korarchaeia incertae sedis</taxon>
        <taxon>Candidatus Methanodesulfokora</taxon>
    </lineage>
</organism>
<evidence type="ECO:0000313" key="2">
    <source>
        <dbReference type="EMBL" id="RSN75249.1"/>
    </source>
</evidence>
<gene>
    <name evidence="2" type="ORF">D6D85_06355</name>
</gene>
<proteinExistence type="predicted"/>
<dbReference type="EMBL" id="RCOS01000076">
    <property type="protein sequence ID" value="RSN75249.1"/>
    <property type="molecule type" value="Genomic_DNA"/>
</dbReference>
<comment type="caution">
    <text evidence="2">The sequence shown here is derived from an EMBL/GenBank/DDBJ whole genome shotgun (WGS) entry which is preliminary data.</text>
</comment>
<protein>
    <submittedName>
        <fullName evidence="2">Uncharacterized protein</fullName>
    </submittedName>
</protein>
<dbReference type="AlphaFoldDB" id="A0A429GNC4"/>
<accession>A0A429GNC4</accession>
<name>A0A429GNC4_9CREN</name>
<feature type="transmembrane region" description="Helical" evidence="1">
    <location>
        <begin position="82"/>
        <end position="102"/>
    </location>
</feature>
<keyword evidence="1" id="KW-0812">Transmembrane</keyword>